<evidence type="ECO:0000313" key="2">
    <source>
        <dbReference type="EMBL" id="SER59892.1"/>
    </source>
</evidence>
<dbReference type="AlphaFoldDB" id="A0A1H9QHG7"/>
<reference evidence="3" key="1">
    <citation type="submission" date="2016-10" db="EMBL/GenBank/DDBJ databases">
        <authorList>
            <person name="Varghese N."/>
            <person name="Submissions S."/>
        </authorList>
    </citation>
    <scope>NUCLEOTIDE SEQUENCE [LARGE SCALE GENOMIC DNA]</scope>
    <source>
        <strain evidence="3">S1b</strain>
    </source>
</reference>
<feature type="compositionally biased region" description="Basic and acidic residues" evidence="1">
    <location>
        <begin position="45"/>
        <end position="56"/>
    </location>
</feature>
<dbReference type="EMBL" id="FOGW01000006">
    <property type="protein sequence ID" value="SER59892.1"/>
    <property type="molecule type" value="Genomic_DNA"/>
</dbReference>
<evidence type="ECO:0000313" key="3">
    <source>
        <dbReference type="Proteomes" id="UP000182471"/>
    </source>
</evidence>
<organism evidence="2 3">
    <name type="scientific">Lachnobacterium bovis</name>
    <dbReference type="NCBI Taxonomy" id="140626"/>
    <lineage>
        <taxon>Bacteria</taxon>
        <taxon>Bacillati</taxon>
        <taxon>Bacillota</taxon>
        <taxon>Clostridia</taxon>
        <taxon>Lachnospirales</taxon>
        <taxon>Lachnospiraceae</taxon>
        <taxon>Lachnobacterium</taxon>
    </lineage>
</organism>
<name>A0A1H9QHG7_9FIRM</name>
<accession>A0A1H9QHG7</accession>
<dbReference type="Proteomes" id="UP000182471">
    <property type="component" value="Unassembled WGS sequence"/>
</dbReference>
<keyword evidence="3" id="KW-1185">Reference proteome</keyword>
<gene>
    <name evidence="2" type="ORF">SAMN02910429_00545</name>
</gene>
<feature type="region of interest" description="Disordered" evidence="1">
    <location>
        <begin position="32"/>
        <end position="56"/>
    </location>
</feature>
<evidence type="ECO:0000256" key="1">
    <source>
        <dbReference type="SAM" id="MobiDB-lite"/>
    </source>
</evidence>
<protein>
    <submittedName>
        <fullName evidence="2">Uncharacterized protein</fullName>
    </submittedName>
</protein>
<sequence length="56" mass="6086">MTESSTCIKFDLQRATDSEIVVMKGTWNGLGKVGAKSSGSSNAQRDFRSLSREDVC</sequence>
<proteinExistence type="predicted"/>